<evidence type="ECO:0000313" key="3">
    <source>
        <dbReference type="Proteomes" id="UP000235731"/>
    </source>
</evidence>
<organism evidence="2 3">
    <name type="scientific">Caldimicrobium thiodismutans</name>
    <dbReference type="NCBI Taxonomy" id="1653476"/>
    <lineage>
        <taxon>Bacteria</taxon>
        <taxon>Pseudomonadati</taxon>
        <taxon>Thermodesulfobacteriota</taxon>
        <taxon>Thermodesulfobacteria</taxon>
        <taxon>Thermodesulfobacteriales</taxon>
        <taxon>Thermodesulfobacteriaceae</taxon>
        <taxon>Caldimicrobium</taxon>
    </lineage>
</organism>
<protein>
    <recommendedName>
        <fullName evidence="4">Flagellar FliJ protein</fullName>
    </recommendedName>
</protein>
<dbReference type="Gene3D" id="1.10.287.1700">
    <property type="match status" value="1"/>
</dbReference>
<gene>
    <name evidence="2" type="ORF">C0197_02040</name>
</gene>
<feature type="coiled-coil region" evidence="1">
    <location>
        <begin position="78"/>
        <end position="112"/>
    </location>
</feature>
<comment type="caution">
    <text evidence="2">The sequence shown here is derived from an EMBL/GenBank/DDBJ whole genome shotgun (WGS) entry which is preliminary data.</text>
</comment>
<dbReference type="InterPro" id="IPR053716">
    <property type="entry name" value="Flag_assembly_chemotaxis_eff"/>
</dbReference>
<dbReference type="EMBL" id="PNIE01000029">
    <property type="protein sequence ID" value="PMP63666.1"/>
    <property type="molecule type" value="Genomic_DNA"/>
</dbReference>
<name>A0A2N7PKC2_9BACT</name>
<dbReference type="AlphaFoldDB" id="A0A2N7PKC2"/>
<dbReference type="Proteomes" id="UP000235731">
    <property type="component" value="Unassembled WGS sequence"/>
</dbReference>
<accession>A0A2N7PKC2</accession>
<proteinExistence type="predicted"/>
<evidence type="ECO:0000313" key="2">
    <source>
        <dbReference type="EMBL" id="PMP63666.1"/>
    </source>
</evidence>
<evidence type="ECO:0000256" key="1">
    <source>
        <dbReference type="SAM" id="Coils"/>
    </source>
</evidence>
<keyword evidence="1" id="KW-0175">Coiled coil</keyword>
<evidence type="ECO:0008006" key="4">
    <source>
        <dbReference type="Google" id="ProtNLM"/>
    </source>
</evidence>
<sequence>MRKLRILKLLTWYKELQEEKVKVRIYQAKIGLEKLLLEKKLLEEEYNDSFRYLQETKIFSADELKAWFNYFEVLKEFKEIAEKKIETQQKYLEDLRKDLLQKNREKRLMERLYHRTLLKFNRENYRKFLKDLDDLVLLRKGRGFD</sequence>
<reference evidence="2 3" key="1">
    <citation type="submission" date="2018-01" db="EMBL/GenBank/DDBJ databases">
        <title>Metagenomic assembled genomes from two thermal pools in the Uzon Caldera, Kamchatka, Russia.</title>
        <authorList>
            <person name="Wilkins L."/>
            <person name="Ettinger C."/>
        </authorList>
    </citation>
    <scope>NUCLEOTIDE SEQUENCE [LARGE SCALE GENOMIC DNA]</scope>
    <source>
        <strain evidence="2">ZAV-15</strain>
    </source>
</reference>